<organism evidence="32 33">
    <name type="scientific">Paramecium primaurelia</name>
    <dbReference type="NCBI Taxonomy" id="5886"/>
    <lineage>
        <taxon>Eukaryota</taxon>
        <taxon>Sar</taxon>
        <taxon>Alveolata</taxon>
        <taxon>Ciliophora</taxon>
        <taxon>Intramacronucleata</taxon>
        <taxon>Oligohymenophorea</taxon>
        <taxon>Peniculida</taxon>
        <taxon>Parameciidae</taxon>
        <taxon>Paramecium</taxon>
    </lineage>
</organism>
<dbReference type="GO" id="GO:0004674">
    <property type="term" value="F:protein serine/threonine kinase activity"/>
    <property type="evidence" value="ECO:0007669"/>
    <property type="project" value="UniProtKB-KW"/>
</dbReference>
<dbReference type="GO" id="GO:0005524">
    <property type="term" value="F:ATP binding"/>
    <property type="evidence" value="ECO:0007669"/>
    <property type="project" value="UniProtKB-UniRule"/>
</dbReference>
<evidence type="ECO:0000256" key="22">
    <source>
        <dbReference type="ARBA" id="ARBA00023288"/>
    </source>
</evidence>
<dbReference type="PROSITE" id="PS50011">
    <property type="entry name" value="PROTEIN_KINASE_DOM"/>
    <property type="match status" value="1"/>
</dbReference>
<feature type="compositionally biased region" description="Polar residues" evidence="29">
    <location>
        <begin position="22"/>
        <end position="43"/>
    </location>
</feature>
<evidence type="ECO:0000256" key="7">
    <source>
        <dbReference type="ARBA" id="ARBA00022511"/>
    </source>
</evidence>
<keyword evidence="13 28" id="KW-0547">Nucleotide-binding</keyword>
<dbReference type="EC" id="2.7.11.1" evidence="5"/>
<dbReference type="FunFam" id="1.10.510.10:FF:000398">
    <property type="entry name" value="Calcium-dependent protein kinase 1"/>
    <property type="match status" value="1"/>
</dbReference>
<evidence type="ECO:0000256" key="20">
    <source>
        <dbReference type="ARBA" id="ARBA00023139"/>
    </source>
</evidence>
<evidence type="ECO:0000256" key="13">
    <source>
        <dbReference type="ARBA" id="ARBA00022741"/>
    </source>
</evidence>
<comment type="catalytic activity">
    <reaction evidence="25">
        <text>L-seryl-[protein] + ATP = O-phospho-L-seryl-[protein] + ADP + H(+)</text>
        <dbReference type="Rhea" id="RHEA:17989"/>
        <dbReference type="Rhea" id="RHEA-COMP:9863"/>
        <dbReference type="Rhea" id="RHEA-COMP:11604"/>
        <dbReference type="ChEBI" id="CHEBI:15378"/>
        <dbReference type="ChEBI" id="CHEBI:29999"/>
        <dbReference type="ChEBI" id="CHEBI:30616"/>
        <dbReference type="ChEBI" id="CHEBI:83421"/>
        <dbReference type="ChEBI" id="CHEBI:456216"/>
        <dbReference type="EC" id="2.7.11.1"/>
    </reaction>
</comment>
<dbReference type="InterPro" id="IPR000719">
    <property type="entry name" value="Prot_kinase_dom"/>
</dbReference>
<dbReference type="Pfam" id="PF13202">
    <property type="entry name" value="EF-hand_5"/>
    <property type="match status" value="1"/>
</dbReference>
<evidence type="ECO:0000256" key="21">
    <source>
        <dbReference type="ARBA" id="ARBA00023273"/>
    </source>
</evidence>
<evidence type="ECO:0000256" key="27">
    <source>
        <dbReference type="ARBA" id="ARBA00068067"/>
    </source>
</evidence>
<keyword evidence="21" id="KW-0966">Cell projection</keyword>
<evidence type="ECO:0000256" key="3">
    <source>
        <dbReference type="ARBA" id="ARBA00004342"/>
    </source>
</evidence>
<dbReference type="PROSITE" id="PS00018">
    <property type="entry name" value="EF_HAND_1"/>
    <property type="match status" value="3"/>
</dbReference>
<dbReference type="FunFam" id="1.10.238.10:FF:000199">
    <property type="entry name" value="Uncharacterized protein"/>
    <property type="match status" value="1"/>
</dbReference>
<evidence type="ECO:0000256" key="9">
    <source>
        <dbReference type="ARBA" id="ARBA00022679"/>
    </source>
</evidence>
<keyword evidence="20" id="KW-0564">Palmitate</keyword>
<dbReference type="AlphaFoldDB" id="A0A8S1JWS1"/>
<evidence type="ECO:0000259" key="30">
    <source>
        <dbReference type="PROSITE" id="PS50011"/>
    </source>
</evidence>
<keyword evidence="7" id="KW-1032">Host cell membrane</keyword>
<keyword evidence="17" id="KW-0282">Flagellum</keyword>
<dbReference type="PROSITE" id="PS00108">
    <property type="entry name" value="PROTEIN_KINASE_ST"/>
    <property type="match status" value="1"/>
</dbReference>
<evidence type="ECO:0000256" key="16">
    <source>
        <dbReference type="ARBA" id="ARBA00022840"/>
    </source>
</evidence>
<comment type="cofactor">
    <cofactor evidence="1">
        <name>Mg(2+)</name>
        <dbReference type="ChEBI" id="CHEBI:18420"/>
    </cofactor>
</comment>
<evidence type="ECO:0000256" key="4">
    <source>
        <dbReference type="ARBA" id="ARBA00004425"/>
    </source>
</evidence>
<keyword evidence="33" id="KW-1185">Reference proteome</keyword>
<dbReference type="Pfam" id="PF00069">
    <property type="entry name" value="Pkinase"/>
    <property type="match status" value="1"/>
</dbReference>
<dbReference type="SMART" id="SM00220">
    <property type="entry name" value="S_TKc"/>
    <property type="match status" value="1"/>
</dbReference>
<keyword evidence="18" id="KW-1043">Host membrane</keyword>
<evidence type="ECO:0000256" key="29">
    <source>
        <dbReference type="SAM" id="MobiDB-lite"/>
    </source>
</evidence>
<reference evidence="32" key="1">
    <citation type="submission" date="2021-01" db="EMBL/GenBank/DDBJ databases">
        <authorList>
            <consortium name="Genoscope - CEA"/>
            <person name="William W."/>
        </authorList>
    </citation>
    <scope>NUCLEOTIDE SEQUENCE</scope>
</reference>
<dbReference type="GO" id="GO:0031514">
    <property type="term" value="C:motile cilium"/>
    <property type="evidence" value="ECO:0007669"/>
    <property type="project" value="UniProtKB-SubCell"/>
</dbReference>
<evidence type="ECO:0000256" key="11">
    <source>
        <dbReference type="ARBA" id="ARBA00022723"/>
    </source>
</evidence>
<feature type="domain" description="EF-hand" evidence="31">
    <location>
        <begin position="373"/>
        <end position="408"/>
    </location>
</feature>
<evidence type="ECO:0000256" key="18">
    <source>
        <dbReference type="ARBA" id="ARBA00022870"/>
    </source>
</evidence>
<proteinExistence type="inferred from homology"/>
<dbReference type="OMA" id="HSEDNLH"/>
<evidence type="ECO:0000256" key="6">
    <source>
        <dbReference type="ARBA" id="ARBA00022475"/>
    </source>
</evidence>
<dbReference type="CDD" id="cd05117">
    <property type="entry name" value="STKc_CAMK"/>
    <property type="match status" value="1"/>
</dbReference>
<dbReference type="InterPro" id="IPR002048">
    <property type="entry name" value="EF_hand_dom"/>
</dbReference>
<feature type="region of interest" description="Disordered" evidence="29">
    <location>
        <begin position="1"/>
        <end position="43"/>
    </location>
</feature>
<dbReference type="InterPro" id="IPR017441">
    <property type="entry name" value="Protein_kinase_ATP_BS"/>
</dbReference>
<keyword evidence="18" id="KW-0472">Membrane</keyword>
<evidence type="ECO:0000256" key="28">
    <source>
        <dbReference type="PROSITE-ProRule" id="PRU10141"/>
    </source>
</evidence>
<feature type="compositionally biased region" description="Basic and acidic residues" evidence="29">
    <location>
        <begin position="7"/>
        <end position="19"/>
    </location>
</feature>
<dbReference type="FunFam" id="3.30.200.20:FF:000315">
    <property type="entry name" value="Calcium-dependent protein kinase 3"/>
    <property type="match status" value="1"/>
</dbReference>
<comment type="similarity">
    <text evidence="23">Belongs to the protein kinase superfamily. Ser/Thr protein kinase family. CDPK subfamily.</text>
</comment>
<evidence type="ECO:0000256" key="25">
    <source>
        <dbReference type="ARBA" id="ARBA00048679"/>
    </source>
</evidence>
<dbReference type="GO" id="GO:0005509">
    <property type="term" value="F:calcium ion binding"/>
    <property type="evidence" value="ECO:0007669"/>
    <property type="project" value="InterPro"/>
</dbReference>
<dbReference type="Pfam" id="PF13499">
    <property type="entry name" value="EF-hand_7"/>
    <property type="match status" value="1"/>
</dbReference>
<dbReference type="CDD" id="cd00051">
    <property type="entry name" value="EFh"/>
    <property type="match status" value="1"/>
</dbReference>
<keyword evidence="12" id="KW-0677">Repeat</keyword>
<keyword evidence="10" id="KW-0519">Myristate</keyword>
<keyword evidence="16 28" id="KW-0067">ATP-binding</keyword>
<comment type="catalytic activity">
    <reaction evidence="24">
        <text>L-threonyl-[protein] + ATP = O-phospho-L-threonyl-[protein] + ADP + H(+)</text>
        <dbReference type="Rhea" id="RHEA:46608"/>
        <dbReference type="Rhea" id="RHEA-COMP:11060"/>
        <dbReference type="Rhea" id="RHEA-COMP:11605"/>
        <dbReference type="ChEBI" id="CHEBI:15378"/>
        <dbReference type="ChEBI" id="CHEBI:30013"/>
        <dbReference type="ChEBI" id="CHEBI:30616"/>
        <dbReference type="ChEBI" id="CHEBI:61977"/>
        <dbReference type="ChEBI" id="CHEBI:456216"/>
        <dbReference type="EC" id="2.7.11.1"/>
    </reaction>
</comment>
<evidence type="ECO:0000313" key="32">
    <source>
        <dbReference type="EMBL" id="CAD8046605.1"/>
    </source>
</evidence>
<dbReference type="EMBL" id="CAJJDM010000007">
    <property type="protein sequence ID" value="CAD8046605.1"/>
    <property type="molecule type" value="Genomic_DNA"/>
</dbReference>
<feature type="domain" description="EF-hand" evidence="31">
    <location>
        <begin position="410"/>
        <end position="445"/>
    </location>
</feature>
<dbReference type="InterPro" id="IPR050205">
    <property type="entry name" value="CDPK_Ser/Thr_kinases"/>
</dbReference>
<evidence type="ECO:0000256" key="26">
    <source>
        <dbReference type="ARBA" id="ARBA00060437"/>
    </source>
</evidence>
<evidence type="ECO:0000256" key="1">
    <source>
        <dbReference type="ARBA" id="ARBA00001946"/>
    </source>
</evidence>
<evidence type="ECO:0000256" key="24">
    <source>
        <dbReference type="ARBA" id="ARBA00047899"/>
    </source>
</evidence>
<evidence type="ECO:0000313" key="33">
    <source>
        <dbReference type="Proteomes" id="UP000688137"/>
    </source>
</evidence>
<dbReference type="GO" id="GO:0020002">
    <property type="term" value="C:host cell plasma membrane"/>
    <property type="evidence" value="ECO:0007669"/>
    <property type="project" value="UniProtKB-SubCell"/>
</dbReference>
<keyword evidence="11" id="KW-0479">Metal-binding</keyword>
<keyword evidence="8" id="KW-0723">Serine/threonine-protein kinase</keyword>
<keyword evidence="15" id="KW-0106">Calcium</keyword>
<dbReference type="InterPro" id="IPR018247">
    <property type="entry name" value="EF_Hand_1_Ca_BS"/>
</dbReference>
<dbReference type="PROSITE" id="PS50222">
    <property type="entry name" value="EF_HAND_2"/>
    <property type="match status" value="3"/>
</dbReference>
<feature type="binding site" evidence="28">
    <location>
        <position position="100"/>
    </location>
    <ligand>
        <name>ATP</name>
        <dbReference type="ChEBI" id="CHEBI:30616"/>
    </ligand>
</feature>
<evidence type="ECO:0000256" key="5">
    <source>
        <dbReference type="ARBA" id="ARBA00012513"/>
    </source>
</evidence>
<evidence type="ECO:0000256" key="8">
    <source>
        <dbReference type="ARBA" id="ARBA00022527"/>
    </source>
</evidence>
<dbReference type="Proteomes" id="UP000688137">
    <property type="component" value="Unassembled WGS sequence"/>
</dbReference>
<evidence type="ECO:0000256" key="14">
    <source>
        <dbReference type="ARBA" id="ARBA00022777"/>
    </source>
</evidence>
<dbReference type="InterPro" id="IPR008271">
    <property type="entry name" value="Ser/Thr_kinase_AS"/>
</dbReference>
<keyword evidence="6" id="KW-1003">Cell membrane</keyword>
<comment type="caution">
    <text evidence="32">The sequence shown here is derived from an EMBL/GenBank/DDBJ whole genome shotgun (WGS) entry which is preliminary data.</text>
</comment>
<evidence type="ECO:0000256" key="23">
    <source>
        <dbReference type="ARBA" id="ARBA00024334"/>
    </source>
</evidence>
<feature type="domain" description="EF-hand" evidence="31">
    <location>
        <begin position="446"/>
        <end position="481"/>
    </location>
</feature>
<dbReference type="GO" id="GO:0005886">
    <property type="term" value="C:plasma membrane"/>
    <property type="evidence" value="ECO:0007669"/>
    <property type="project" value="UniProtKB-SubCell"/>
</dbReference>
<sequence>MGQLCIEKPKQKHSEDNLHELNPQTQKYPQTQESSLQNPNLSEQEVKDKTQVKLLDSVNTHQNLSIHDVYKILSPPLGSGSYAEVRKGVHKVLGITRAIKIISKSEATNEEVSRVLHEAEILKQLDHPNIVKILEIYQNSEQIFIVTELCTGGELFDAIVESQQFSEKDAIKLIKQILQGLNYCHQHKIVHRDIKPENILFESKDKRGTIKIIDFGTSRVFDPHQKMNQKIGTPYYIAPEVLKKKYDEKCDMWSCGVLTYILLCGYPPFNGKSEAKILEKVEQGKYDFNSEEWDIITEEAKDFISKLMEKDPFKRYNAEQALKHPWIAQQNEDVQNELPQIDRALKNMKTFKSTKQLQSAIYQYIVNQFSTQEDKSELLKTFKALDTNNDGQLSRQELLIGLRKIMNENEAIEEVERIMRDIDQNNSGSIDYSEFVAASINRSKLLSQDRLAKTFQAIDKDGNGSISIDELKLIFGNGLVPDQIWKQIIHEVNDKEEITFQDFSELMLNLAF</sequence>
<dbReference type="SMART" id="SM00054">
    <property type="entry name" value="EFh"/>
    <property type="match status" value="3"/>
</dbReference>
<evidence type="ECO:0000256" key="2">
    <source>
        <dbReference type="ARBA" id="ARBA00004230"/>
    </source>
</evidence>
<evidence type="ECO:0000259" key="31">
    <source>
        <dbReference type="PROSITE" id="PS50222"/>
    </source>
</evidence>
<evidence type="ECO:0000256" key="12">
    <source>
        <dbReference type="ARBA" id="ARBA00022737"/>
    </source>
</evidence>
<keyword evidence="9" id="KW-0808">Transferase</keyword>
<name>A0A8S1JWS1_PARPR</name>
<keyword evidence="19" id="KW-0969">Cilium</keyword>
<protein>
    <recommendedName>
        <fullName evidence="27">Calcium-dependent protein kinase 1</fullName>
        <ecNumber evidence="5">2.7.11.1</ecNumber>
    </recommendedName>
</protein>
<dbReference type="PROSITE" id="PS00107">
    <property type="entry name" value="PROTEIN_KINASE_ATP"/>
    <property type="match status" value="1"/>
</dbReference>
<evidence type="ECO:0000256" key="15">
    <source>
        <dbReference type="ARBA" id="ARBA00022837"/>
    </source>
</evidence>
<keyword evidence="22" id="KW-0449">Lipoprotein</keyword>
<dbReference type="PANTHER" id="PTHR24349">
    <property type="entry name" value="SERINE/THREONINE-PROTEIN KINASE"/>
    <property type="match status" value="1"/>
</dbReference>
<accession>A0A8S1JWS1</accession>
<keyword evidence="14" id="KW-0418">Kinase</keyword>
<evidence type="ECO:0000256" key="17">
    <source>
        <dbReference type="ARBA" id="ARBA00022846"/>
    </source>
</evidence>
<evidence type="ECO:0000256" key="10">
    <source>
        <dbReference type="ARBA" id="ARBA00022707"/>
    </source>
</evidence>
<feature type="domain" description="Protein kinase" evidence="30">
    <location>
        <begin position="71"/>
        <end position="327"/>
    </location>
</feature>
<gene>
    <name evidence="32" type="ORF">PPRIM_AZ9-3.1.T0100501</name>
</gene>
<dbReference type="GO" id="GO:0020005">
    <property type="term" value="C:symbiont-containing vacuole membrane"/>
    <property type="evidence" value="ECO:0007669"/>
    <property type="project" value="UniProtKB-SubCell"/>
</dbReference>
<evidence type="ECO:0000256" key="19">
    <source>
        <dbReference type="ARBA" id="ARBA00023069"/>
    </source>
</evidence>
<comment type="subcellular location">
    <subcellularLocation>
        <location evidence="3">Cell membrane</location>
        <topology evidence="3">Lipid-anchor</topology>
        <orientation evidence="3">Cytoplasmic side</orientation>
    </subcellularLocation>
    <subcellularLocation>
        <location evidence="2">Cell projection</location>
        <location evidence="2">Cilium</location>
        <location evidence="2">Flagellum</location>
    </subcellularLocation>
    <subcellularLocation>
        <location evidence="4">Host cell membrane</location>
        <topology evidence="4">Lipid-anchor</topology>
    </subcellularLocation>
    <subcellularLocation>
        <location evidence="26">Parasitophorous vacuole membrane</location>
        <topology evidence="26">Lipid-anchor</topology>
    </subcellularLocation>
</comment>